<evidence type="ECO:0000313" key="3">
    <source>
        <dbReference type="Proteomes" id="UP000680038"/>
    </source>
</evidence>
<dbReference type="Proteomes" id="UP000680038">
    <property type="component" value="Unassembled WGS sequence"/>
</dbReference>
<dbReference type="NCBIfam" id="TIGR02778">
    <property type="entry name" value="ligD_pol"/>
    <property type="match status" value="1"/>
</dbReference>
<dbReference type="Pfam" id="PF21686">
    <property type="entry name" value="LigD_Prim-Pol"/>
    <property type="match status" value="1"/>
</dbReference>
<dbReference type="PANTHER" id="PTHR42705">
    <property type="entry name" value="BIFUNCTIONAL NON-HOMOLOGOUS END JOINING PROTEIN LIGD"/>
    <property type="match status" value="1"/>
</dbReference>
<dbReference type="Gene3D" id="3.90.920.10">
    <property type="entry name" value="DNA primase, PRIM domain"/>
    <property type="match status" value="1"/>
</dbReference>
<dbReference type="InterPro" id="IPR014145">
    <property type="entry name" value="LigD_pol_dom"/>
</dbReference>
<dbReference type="PANTHER" id="PTHR42705:SF2">
    <property type="entry name" value="BIFUNCTIONAL NON-HOMOLOGOUS END JOINING PROTEIN LIGD"/>
    <property type="match status" value="1"/>
</dbReference>
<reference evidence="2" key="1">
    <citation type="submission" date="2021-04" db="EMBL/GenBank/DDBJ databases">
        <authorList>
            <person name="Rodrigo-Torres L."/>
            <person name="Arahal R. D."/>
            <person name="Lucena T."/>
        </authorList>
    </citation>
    <scope>NUCLEOTIDE SEQUENCE</scope>
    <source>
        <strain evidence="2">CECT 9275</strain>
    </source>
</reference>
<dbReference type="CDD" id="cd04865">
    <property type="entry name" value="LigD_Pol_like_2"/>
    <property type="match status" value="1"/>
</dbReference>
<accession>A0A916N8L3</accession>
<dbReference type="AlphaFoldDB" id="A0A916N8L3"/>
<proteinExistence type="predicted"/>
<feature type="domain" description="DNA ligase D polymerase" evidence="1">
    <location>
        <begin position="22"/>
        <end position="276"/>
    </location>
</feature>
<keyword evidence="3" id="KW-1185">Reference proteome</keyword>
<organism evidence="2 3">
    <name type="scientific">Dyadobacter helix</name>
    <dbReference type="NCBI Taxonomy" id="2822344"/>
    <lineage>
        <taxon>Bacteria</taxon>
        <taxon>Pseudomonadati</taxon>
        <taxon>Bacteroidota</taxon>
        <taxon>Cytophagia</taxon>
        <taxon>Cytophagales</taxon>
        <taxon>Spirosomataceae</taxon>
        <taxon>Dyadobacter</taxon>
    </lineage>
</organism>
<protein>
    <submittedName>
        <fullName evidence="2">Bifunctional non-homologous end joining protein LigD</fullName>
    </submittedName>
</protein>
<dbReference type="EMBL" id="CAJRAF010000004">
    <property type="protein sequence ID" value="CAG5017046.1"/>
    <property type="molecule type" value="Genomic_DNA"/>
</dbReference>
<dbReference type="RefSeq" id="WP_215242037.1">
    <property type="nucleotide sequence ID" value="NZ_CAJRAF010000004.1"/>
</dbReference>
<evidence type="ECO:0000259" key="1">
    <source>
        <dbReference type="Pfam" id="PF21686"/>
    </source>
</evidence>
<dbReference type="InterPro" id="IPR052171">
    <property type="entry name" value="NHEJ_LigD"/>
</dbReference>
<sequence>MKVKPELTNREKIYWPDDNISKGDLLDYYESIADVIVPYLKNRPMSLKRNPNGINEEGFFHKDAGDLAPAWMKTASVYSESTEKYINYLLCNDKNSLLFIANLGCIEMNPWNSTINKPEQPDYIVMDIDPSEKNTFDEVIDVALEIKNILDEMDIKGYCKTSGSSGLHVYIPFNKKYTYEEAKDFSHFIATVVTERLPKLTTLERSLSKRKKNKIYVDYLQNRRGQTLASAYSVRPKPGATVSAPLSWEEVRHGLSPKDFTIKNMAQRIREKGDIFKGILGKGINMEAALKRMEAFHQPSS</sequence>
<gene>
    <name evidence="2" type="primary">ligd</name>
    <name evidence="2" type="ORF">DYBT9275_05689</name>
</gene>
<comment type="caution">
    <text evidence="2">The sequence shown here is derived from an EMBL/GenBank/DDBJ whole genome shotgun (WGS) entry which is preliminary data.</text>
</comment>
<evidence type="ECO:0000313" key="2">
    <source>
        <dbReference type="EMBL" id="CAG5017046.1"/>
    </source>
</evidence>
<name>A0A916N8L3_9BACT</name>